<proteinExistence type="predicted"/>
<evidence type="ECO:0000313" key="3">
    <source>
        <dbReference type="Proteomes" id="UP000709295"/>
    </source>
</evidence>
<sequence length="99" mass="11160">MDNSSVLVHAVCFQTACQKRLFKAFPEVALVDTIHGTNKNYYKLLSILVDDVFGKVLRVAGFGYCVPVVPINRLTQTGPIRSRDDYGTLFTPPMIRRVR</sequence>
<evidence type="ECO:0000259" key="1">
    <source>
        <dbReference type="Pfam" id="PF21056"/>
    </source>
</evidence>
<evidence type="ECO:0000313" key="2">
    <source>
        <dbReference type="EMBL" id="KAG6950175.1"/>
    </source>
</evidence>
<dbReference type="InterPro" id="IPR048324">
    <property type="entry name" value="ZSWIM1-3_RNaseH-like"/>
</dbReference>
<dbReference type="Pfam" id="PF21056">
    <property type="entry name" value="ZSWIM1-3_RNaseH-like"/>
    <property type="match status" value="1"/>
</dbReference>
<gene>
    <name evidence="2" type="ORF">JG688_00014282</name>
</gene>
<dbReference type="Proteomes" id="UP000709295">
    <property type="component" value="Unassembled WGS sequence"/>
</dbReference>
<protein>
    <recommendedName>
        <fullName evidence="1">ZSWIM1/3 RNaseH-like domain-containing protein</fullName>
    </recommendedName>
</protein>
<dbReference type="AlphaFoldDB" id="A0A8J5M3E0"/>
<name>A0A8J5M3E0_9STRA</name>
<keyword evidence="3" id="KW-1185">Reference proteome</keyword>
<reference evidence="2" key="1">
    <citation type="submission" date="2021-01" db="EMBL/GenBank/DDBJ databases">
        <title>Phytophthora aleatoria, a newly-described species from Pinus radiata is distinct from Phytophthora cactorum isolates based on comparative genomics.</title>
        <authorList>
            <person name="Mcdougal R."/>
            <person name="Panda P."/>
            <person name="Williams N."/>
            <person name="Studholme D.J."/>
        </authorList>
    </citation>
    <scope>NUCLEOTIDE SEQUENCE</scope>
    <source>
        <strain evidence="2">NZFS 4037</strain>
    </source>
</reference>
<feature type="domain" description="ZSWIM1/3 RNaseH-like" evidence="1">
    <location>
        <begin position="2"/>
        <end position="56"/>
    </location>
</feature>
<organism evidence="2 3">
    <name type="scientific">Phytophthora aleatoria</name>
    <dbReference type="NCBI Taxonomy" id="2496075"/>
    <lineage>
        <taxon>Eukaryota</taxon>
        <taxon>Sar</taxon>
        <taxon>Stramenopiles</taxon>
        <taxon>Oomycota</taxon>
        <taxon>Peronosporomycetes</taxon>
        <taxon>Peronosporales</taxon>
        <taxon>Peronosporaceae</taxon>
        <taxon>Phytophthora</taxon>
    </lineage>
</organism>
<accession>A0A8J5M3E0</accession>
<dbReference type="EMBL" id="JAENGY010001336">
    <property type="protein sequence ID" value="KAG6950175.1"/>
    <property type="molecule type" value="Genomic_DNA"/>
</dbReference>
<comment type="caution">
    <text evidence="2">The sequence shown here is derived from an EMBL/GenBank/DDBJ whole genome shotgun (WGS) entry which is preliminary data.</text>
</comment>